<reference evidence="1" key="1">
    <citation type="submission" date="2022-10" db="EMBL/GenBank/DDBJ databases">
        <authorList>
            <person name="Chen Y."/>
            <person name="Dougan E. K."/>
            <person name="Chan C."/>
            <person name="Rhodes N."/>
            <person name="Thang M."/>
        </authorList>
    </citation>
    <scope>NUCLEOTIDE SEQUENCE</scope>
</reference>
<protein>
    <submittedName>
        <fullName evidence="3">Pentatricopeptide repeat-containing protein, chloroplastic</fullName>
    </submittedName>
</protein>
<dbReference type="InterPro" id="IPR011990">
    <property type="entry name" value="TPR-like_helical_dom_sf"/>
</dbReference>
<dbReference type="Proteomes" id="UP001152797">
    <property type="component" value="Unassembled WGS sequence"/>
</dbReference>
<evidence type="ECO:0000313" key="3">
    <source>
        <dbReference type="EMBL" id="CAL4779586.1"/>
    </source>
</evidence>
<evidence type="ECO:0000313" key="1">
    <source>
        <dbReference type="EMBL" id="CAI3992274.1"/>
    </source>
</evidence>
<dbReference type="EMBL" id="CAMXCT030001691">
    <property type="protein sequence ID" value="CAL4779586.1"/>
    <property type="molecule type" value="Genomic_DNA"/>
</dbReference>
<keyword evidence="4" id="KW-1185">Reference proteome</keyword>
<dbReference type="EMBL" id="CAMXCT020001691">
    <property type="protein sequence ID" value="CAL1145649.1"/>
    <property type="molecule type" value="Genomic_DNA"/>
</dbReference>
<organism evidence="1">
    <name type="scientific">Cladocopium goreaui</name>
    <dbReference type="NCBI Taxonomy" id="2562237"/>
    <lineage>
        <taxon>Eukaryota</taxon>
        <taxon>Sar</taxon>
        <taxon>Alveolata</taxon>
        <taxon>Dinophyceae</taxon>
        <taxon>Suessiales</taxon>
        <taxon>Symbiodiniaceae</taxon>
        <taxon>Cladocopium</taxon>
    </lineage>
</organism>
<comment type="caution">
    <text evidence="1">The sequence shown here is derived from an EMBL/GenBank/DDBJ whole genome shotgun (WGS) entry which is preliminary data.</text>
</comment>
<name>A0A9P1CII0_9DINO</name>
<feature type="non-terminal residue" evidence="1">
    <location>
        <position position="1"/>
    </location>
</feature>
<dbReference type="EMBL" id="CAMXCT010001691">
    <property type="protein sequence ID" value="CAI3992274.1"/>
    <property type="molecule type" value="Genomic_DNA"/>
</dbReference>
<accession>A0A9P1CII0</accession>
<proteinExistence type="predicted"/>
<sequence>MAPMTVPTNAREGTKVLTKLTRGGQLQGALHLMQQMRKLAVRLDEVHYRCVLFGTAWQQEWLHAMNLLESMHHNEITKNQGACHAAISACQCWTLGVSLLKAMRQMQLQLE</sequence>
<gene>
    <name evidence="1" type="ORF">C1SCF055_LOCUS19114</name>
</gene>
<dbReference type="AlphaFoldDB" id="A0A9P1CII0"/>
<reference evidence="2" key="2">
    <citation type="submission" date="2024-04" db="EMBL/GenBank/DDBJ databases">
        <authorList>
            <person name="Chen Y."/>
            <person name="Shah S."/>
            <person name="Dougan E. K."/>
            <person name="Thang M."/>
            <person name="Chan C."/>
        </authorList>
    </citation>
    <scope>NUCLEOTIDE SEQUENCE [LARGE SCALE GENOMIC DNA]</scope>
</reference>
<evidence type="ECO:0000313" key="2">
    <source>
        <dbReference type="EMBL" id="CAL1145649.1"/>
    </source>
</evidence>
<evidence type="ECO:0000313" key="4">
    <source>
        <dbReference type="Proteomes" id="UP001152797"/>
    </source>
</evidence>
<dbReference type="Gene3D" id="1.25.40.10">
    <property type="entry name" value="Tetratricopeptide repeat domain"/>
    <property type="match status" value="1"/>
</dbReference>